<accession>A0AA36E561</accession>
<organism evidence="1 2">
    <name type="scientific">Lactuca saligna</name>
    <name type="common">Willowleaf lettuce</name>
    <dbReference type="NCBI Taxonomy" id="75948"/>
    <lineage>
        <taxon>Eukaryota</taxon>
        <taxon>Viridiplantae</taxon>
        <taxon>Streptophyta</taxon>
        <taxon>Embryophyta</taxon>
        <taxon>Tracheophyta</taxon>
        <taxon>Spermatophyta</taxon>
        <taxon>Magnoliopsida</taxon>
        <taxon>eudicotyledons</taxon>
        <taxon>Gunneridae</taxon>
        <taxon>Pentapetalae</taxon>
        <taxon>asterids</taxon>
        <taxon>campanulids</taxon>
        <taxon>Asterales</taxon>
        <taxon>Asteraceae</taxon>
        <taxon>Cichorioideae</taxon>
        <taxon>Cichorieae</taxon>
        <taxon>Lactucinae</taxon>
        <taxon>Lactuca</taxon>
    </lineage>
</organism>
<sequence length="161" mass="18000">MDRLVPPSVEPQHQSMTRMRAANCHCYLVAATAGELERGYRFCSIIGRYCHLRGSLSFVEYHHVGGCFRGPSKMHRGRYPSPPLLATGEVENYEDNHHGRRPWWYRHALPPATISGEIMKRKNQTTTVWWWLPPPATVSGGGVLSCVGIAGLGCLDMGLKP</sequence>
<name>A0AA36E561_LACSI</name>
<dbReference type="Proteomes" id="UP001177003">
    <property type="component" value="Chromosome 5"/>
</dbReference>
<dbReference type="AlphaFoldDB" id="A0AA36E561"/>
<gene>
    <name evidence="1" type="ORF">LSALG_LOCUS23049</name>
</gene>
<protein>
    <submittedName>
        <fullName evidence="1">Uncharacterized protein</fullName>
    </submittedName>
</protein>
<evidence type="ECO:0000313" key="2">
    <source>
        <dbReference type="Proteomes" id="UP001177003"/>
    </source>
</evidence>
<proteinExistence type="predicted"/>
<reference evidence="1" key="1">
    <citation type="submission" date="2023-04" db="EMBL/GenBank/DDBJ databases">
        <authorList>
            <person name="Vijverberg K."/>
            <person name="Xiong W."/>
            <person name="Schranz E."/>
        </authorList>
    </citation>
    <scope>NUCLEOTIDE SEQUENCE</scope>
</reference>
<keyword evidence="2" id="KW-1185">Reference proteome</keyword>
<dbReference type="EMBL" id="OX465081">
    <property type="protein sequence ID" value="CAI9283451.1"/>
    <property type="molecule type" value="Genomic_DNA"/>
</dbReference>
<evidence type="ECO:0000313" key="1">
    <source>
        <dbReference type="EMBL" id="CAI9283451.1"/>
    </source>
</evidence>